<dbReference type="Pfam" id="PF00435">
    <property type="entry name" value="Spectrin"/>
    <property type="match status" value="1"/>
</dbReference>
<dbReference type="GO" id="GO:0005882">
    <property type="term" value="C:intermediate filament"/>
    <property type="evidence" value="ECO:0007669"/>
    <property type="project" value="TreeGrafter"/>
</dbReference>
<keyword evidence="1" id="KW-0175">Coiled coil</keyword>
<reference evidence="2" key="1">
    <citation type="submission" date="2025-08" db="UniProtKB">
        <authorList>
            <consortium name="Ensembl"/>
        </authorList>
    </citation>
    <scope>IDENTIFICATION</scope>
</reference>
<dbReference type="GO" id="GO:0045104">
    <property type="term" value="P:intermediate filament cytoskeleton organization"/>
    <property type="evidence" value="ECO:0007669"/>
    <property type="project" value="InterPro"/>
</dbReference>
<dbReference type="GO" id="GO:0031581">
    <property type="term" value="P:hemidesmosome assembly"/>
    <property type="evidence" value="ECO:0007669"/>
    <property type="project" value="TreeGrafter"/>
</dbReference>
<dbReference type="FunFam" id="1.20.58.60:FF:000009">
    <property type="entry name" value="dystonin isoform X1"/>
    <property type="match status" value="1"/>
</dbReference>
<dbReference type="GO" id="GO:0042060">
    <property type="term" value="P:wound healing"/>
    <property type="evidence" value="ECO:0007669"/>
    <property type="project" value="TreeGrafter"/>
</dbReference>
<accession>A0A3Q1G643</accession>
<dbReference type="AlphaFoldDB" id="A0A3Q1G643"/>
<dbReference type="GO" id="GO:0048471">
    <property type="term" value="C:perinuclear region of cytoplasm"/>
    <property type="evidence" value="ECO:0007669"/>
    <property type="project" value="TreeGrafter"/>
</dbReference>
<dbReference type="GeneTree" id="ENSGT00940000162855"/>
<dbReference type="Gene3D" id="1.10.418.10">
    <property type="entry name" value="Calponin-like domain"/>
    <property type="match status" value="1"/>
</dbReference>
<dbReference type="GO" id="GO:0030506">
    <property type="term" value="F:ankyrin binding"/>
    <property type="evidence" value="ECO:0007669"/>
    <property type="project" value="TreeGrafter"/>
</dbReference>
<dbReference type="SUPFAM" id="SSF46966">
    <property type="entry name" value="Spectrin repeat"/>
    <property type="match status" value="4"/>
</dbReference>
<dbReference type="Pfam" id="PF21020">
    <property type="entry name" value="Spectrin_4"/>
    <property type="match status" value="1"/>
</dbReference>
<dbReference type="InterPro" id="IPR049538">
    <property type="entry name" value="PCN-like_spectrin-like_rpt"/>
</dbReference>
<dbReference type="Gene3D" id="2.30.30.40">
    <property type="entry name" value="SH3 Domains"/>
    <property type="match status" value="1"/>
</dbReference>
<proteinExistence type="predicted"/>
<dbReference type="InterPro" id="IPR018159">
    <property type="entry name" value="Spectrin/alpha-actinin"/>
</dbReference>
<dbReference type="SUPFAM" id="SSF47576">
    <property type="entry name" value="Calponin-homology domain, CH-domain"/>
    <property type="match status" value="1"/>
</dbReference>
<dbReference type="Pfam" id="PF21019">
    <property type="entry name" value="Spectrin_3"/>
    <property type="match status" value="1"/>
</dbReference>
<dbReference type="SMART" id="SM00150">
    <property type="entry name" value="SPEC"/>
    <property type="match status" value="1"/>
</dbReference>
<feature type="coiled-coil region" evidence="1">
    <location>
        <begin position="621"/>
        <end position="651"/>
    </location>
</feature>
<evidence type="ECO:0000313" key="2">
    <source>
        <dbReference type="Ensembl" id="ENSAPOP00000013735.1"/>
    </source>
</evidence>
<dbReference type="CDD" id="cd00176">
    <property type="entry name" value="SPEC"/>
    <property type="match status" value="1"/>
</dbReference>
<sequence>MFYSFLKSTSTLILKSCNFPLSVKEVLFFSHSVHISDIQVNGQSDDMTAKEKLLLWSQRMVEGYQGLRCDNFTSSWRDGKLFNLHFSANMYNLKRKFHSKRRLNSASNVDVAHPDEKSIITYVSSLYDAMPRVPDVQDGVRANELELRWQEYYELVTVLLQWIRHHILEEVQDDFIYLCFYLQVLWRQFLKFKETELPAKEADKNRSKHIFKSFEVSFLCVKVPPGYHPFDVEKEWGRLHVAILEREPQFCPTPSSEPLQPPSHIISSSVLQDVRMMSSGKPAQHTGEVEADLEKAEGMIRFLFNDVQLLKDGRHLQAEQMYRRVYRLHERLVNLRSEYNLRLKSGVTTQQIPMTQTHMTQSHMTQSHMTQVHSAQVLQQAPLRARPELDEVTMRYIQDLLGWVEENQRRVDDGEWGSDLPTVESQLGSHRGLHQSVEEFRSKIERADFTLMNVIPRTTFLNVTSVPLQNSSKARLRYLDQLHAFVTAATKELMWLNEKEEEEVNYDWSDRNTNMAAKKENYSGLMRELELREKKTNGVQATGDKLLRDGHPARKTVEAFTAALQTQWSWILQLCCCIETHLKENTNYFQFFSDVKEAEDKIKKMQDTMKRKYTCDRSITVTRLEDLLQDAADEKEQLNEFKTHLEGLKRRAKTVIQLKPRNPATSVKGKQPIQAVCDFKQMEVRL</sequence>
<evidence type="ECO:0008006" key="4">
    <source>
        <dbReference type="Google" id="ProtNLM"/>
    </source>
</evidence>
<evidence type="ECO:0000256" key="1">
    <source>
        <dbReference type="SAM" id="Coils"/>
    </source>
</evidence>
<dbReference type="GO" id="GO:0008307">
    <property type="term" value="F:structural constituent of muscle"/>
    <property type="evidence" value="ECO:0007669"/>
    <property type="project" value="TreeGrafter"/>
</dbReference>
<evidence type="ECO:0000313" key="3">
    <source>
        <dbReference type="Proteomes" id="UP000257200"/>
    </source>
</evidence>
<dbReference type="GO" id="GO:0042383">
    <property type="term" value="C:sarcolemma"/>
    <property type="evidence" value="ECO:0007669"/>
    <property type="project" value="TreeGrafter"/>
</dbReference>
<dbReference type="Gene3D" id="1.20.58.60">
    <property type="match status" value="3"/>
</dbReference>
<protein>
    <recommendedName>
        <fullName evidence="4">Calponin-homology (CH) domain-containing protein</fullName>
    </recommendedName>
</protein>
<organism evidence="2 3">
    <name type="scientific">Acanthochromis polyacanthus</name>
    <name type="common">spiny chromis</name>
    <dbReference type="NCBI Taxonomy" id="80966"/>
    <lineage>
        <taxon>Eukaryota</taxon>
        <taxon>Metazoa</taxon>
        <taxon>Chordata</taxon>
        <taxon>Craniata</taxon>
        <taxon>Vertebrata</taxon>
        <taxon>Euteleostomi</taxon>
        <taxon>Actinopterygii</taxon>
        <taxon>Neopterygii</taxon>
        <taxon>Teleostei</taxon>
        <taxon>Neoteleostei</taxon>
        <taxon>Acanthomorphata</taxon>
        <taxon>Ovalentaria</taxon>
        <taxon>Pomacentridae</taxon>
        <taxon>Acanthochromis</taxon>
    </lineage>
</organism>
<dbReference type="PANTHER" id="PTHR23169:SF32">
    <property type="entry name" value="PLECTIN ISOFORM X1"/>
    <property type="match status" value="1"/>
</dbReference>
<keyword evidence="3" id="KW-1185">Reference proteome</keyword>
<dbReference type="Gene3D" id="1.20.58.1060">
    <property type="match status" value="1"/>
</dbReference>
<dbReference type="Ensembl" id="ENSAPOT00000021977.1">
    <property type="protein sequence ID" value="ENSAPOP00000013735.1"/>
    <property type="gene ID" value="ENSAPOG00000016653.1"/>
</dbReference>
<dbReference type="InterPro" id="IPR036872">
    <property type="entry name" value="CH_dom_sf"/>
</dbReference>
<dbReference type="InterPro" id="IPR002017">
    <property type="entry name" value="Spectrin_repeat"/>
</dbReference>
<dbReference type="PANTHER" id="PTHR23169">
    <property type="entry name" value="ENVOPLAKIN"/>
    <property type="match status" value="1"/>
</dbReference>
<reference evidence="2" key="2">
    <citation type="submission" date="2025-09" db="UniProtKB">
        <authorList>
            <consortium name="Ensembl"/>
        </authorList>
    </citation>
    <scope>IDENTIFICATION</scope>
</reference>
<name>A0A3Q1G643_9TELE</name>
<dbReference type="GO" id="GO:0005200">
    <property type="term" value="F:structural constituent of cytoskeleton"/>
    <property type="evidence" value="ECO:0007669"/>
    <property type="project" value="TreeGrafter"/>
</dbReference>
<dbReference type="Proteomes" id="UP000257200">
    <property type="component" value="Unplaced"/>
</dbReference>
<dbReference type="InterPro" id="IPR043197">
    <property type="entry name" value="Plakin"/>
</dbReference>
<dbReference type="GO" id="GO:0030056">
    <property type="term" value="C:hemidesmosome"/>
    <property type="evidence" value="ECO:0007669"/>
    <property type="project" value="TreeGrafter"/>
</dbReference>
<dbReference type="GO" id="GO:0045296">
    <property type="term" value="F:cadherin binding"/>
    <property type="evidence" value="ECO:0007669"/>
    <property type="project" value="TreeGrafter"/>
</dbReference>
<dbReference type="GO" id="GO:0005925">
    <property type="term" value="C:focal adhesion"/>
    <property type="evidence" value="ECO:0007669"/>
    <property type="project" value="TreeGrafter"/>
</dbReference>